<dbReference type="PROSITE" id="PS50600">
    <property type="entry name" value="ULP_PROTEASE"/>
    <property type="match status" value="1"/>
</dbReference>
<dbReference type="AlphaFoldDB" id="A0A0G4ES46"/>
<dbReference type="PANTHER" id="PTHR12606:SF1">
    <property type="entry name" value="UBIQUITIN-LIKE-SPECIFIC PROTEASE 1A"/>
    <property type="match status" value="1"/>
</dbReference>
<accession>A0A0G4ES46</accession>
<dbReference type="InParanoid" id="A0A0G4ES46"/>
<sequence length="888" mass="97166">MEPMMGAMEEDEGPSAWMFWQRHNPPPGKIGARRAHLPPQRHGTGNPLVAQMGFLKKYMGHPGTRGPAILAPGMRRKKPDITDQLAQTARMKAATRRLMEHHKKVERMEVEWASKGVPPPDGGPLPMGMCPPSRNINPNINIAPVPQFSHKLQQRPRVVGTPMEVSGIAGQKKRQWEEGEGGGDGMGMPMAMGMGMEMGMDGSGIGIGGAGFGDGGGGDRGVSVRASKRLASVGPSARPKVVECVPQPGVTFRFHKEDLIASKQVPSHMRGVSVHMARHDGFPSYQAHRSGYPQPSLPHQQQQQPSRFPPLRPSQEQFQQYQPPRQQYPQLQPPFIATPPFTSGRNSGASGFEETLSPPPQESPIPPMPSQPMREGPGLLGMMQQHQYQQPQQQQQQYAGREESKQVQLQQQQPLQVQQVAAPAAAAAAASAGGGGGGGRVSGGVVGVSGQVASNVLGKEVRPQPQPPRGIGAPAGAGLGMGRQVHATGRPQPPSDREVITIDLEEDEEEPTGEQQQPSGTGRGAFAATAPPNAAARVQESREVYRLEEDIEKLEQEMATMRIVGERKKIWDLRKRTGVPAKAPWFLKVNDEETAAALQLLEEGQEKGESLTVAEVSGIPVLGYDIVRLEDLEWLNDEIVNITFALAERWLKEQAAAGKPVPKVWIPNSFFWQKLSNPSAAGFRYDYNSVRRWSTKKKVNVFELDYVIVPINEGYPTTGMGYMGTHWALGVVDIKNKRIRVLDSLGGGGTNWRKEENEKFYEFILQYLKDEHRDKLKKPMPDAHLWAKQSETNLPQQTNGCDCGVFMLLHGLAFVCNSSFDDIDAHRCAAFATRLTGDHNTDQLNLISLVRKKLILSIRDQNLPLEWGGEEGQPQGQSASASASAVGR</sequence>
<feature type="region of interest" description="Disordered" evidence="5">
    <location>
        <begin position="506"/>
        <end position="539"/>
    </location>
</feature>
<dbReference type="VEuPathDB" id="CryptoDB:Vbra_13065"/>
<keyword evidence="4" id="KW-0788">Thiol protease</keyword>
<feature type="compositionally biased region" description="Low complexity" evidence="5">
    <location>
        <begin position="384"/>
        <end position="397"/>
    </location>
</feature>
<feature type="region of interest" description="Disordered" evidence="5">
    <location>
        <begin position="282"/>
        <end position="411"/>
    </location>
</feature>
<feature type="compositionally biased region" description="Polar residues" evidence="5">
    <location>
        <begin position="340"/>
        <end position="349"/>
    </location>
</feature>
<feature type="compositionally biased region" description="Low complexity" evidence="5">
    <location>
        <begin position="313"/>
        <end position="334"/>
    </location>
</feature>
<dbReference type="Proteomes" id="UP000041254">
    <property type="component" value="Unassembled WGS sequence"/>
</dbReference>
<proteinExistence type="inferred from homology"/>
<dbReference type="InterPro" id="IPR038765">
    <property type="entry name" value="Papain-like_cys_pep_sf"/>
</dbReference>
<evidence type="ECO:0000313" key="7">
    <source>
        <dbReference type="EMBL" id="CEM01222.1"/>
    </source>
</evidence>
<feature type="compositionally biased region" description="Low complexity" evidence="5">
    <location>
        <begin position="872"/>
        <end position="888"/>
    </location>
</feature>
<dbReference type="GO" id="GO:0016929">
    <property type="term" value="F:deSUMOylase activity"/>
    <property type="evidence" value="ECO:0007669"/>
    <property type="project" value="TreeGrafter"/>
</dbReference>
<dbReference type="Gene3D" id="3.40.395.10">
    <property type="entry name" value="Adenoviral Proteinase, Chain A"/>
    <property type="match status" value="1"/>
</dbReference>
<gene>
    <name evidence="7" type="ORF">Vbra_13065</name>
</gene>
<evidence type="ECO:0000256" key="3">
    <source>
        <dbReference type="ARBA" id="ARBA00022801"/>
    </source>
</evidence>
<dbReference type="InterPro" id="IPR003653">
    <property type="entry name" value="Peptidase_C48_C"/>
</dbReference>
<dbReference type="GO" id="GO:0005634">
    <property type="term" value="C:nucleus"/>
    <property type="evidence" value="ECO:0007669"/>
    <property type="project" value="TreeGrafter"/>
</dbReference>
<dbReference type="STRING" id="1169540.A0A0G4ES46"/>
<feature type="compositionally biased region" description="Low complexity" evidence="5">
    <location>
        <begin position="293"/>
        <end position="306"/>
    </location>
</feature>
<keyword evidence="8" id="KW-1185">Reference proteome</keyword>
<dbReference type="GO" id="GO:0016926">
    <property type="term" value="P:protein desumoylation"/>
    <property type="evidence" value="ECO:0007669"/>
    <property type="project" value="TreeGrafter"/>
</dbReference>
<evidence type="ECO:0000256" key="4">
    <source>
        <dbReference type="ARBA" id="ARBA00022807"/>
    </source>
</evidence>
<reference evidence="7 8" key="1">
    <citation type="submission" date="2014-11" db="EMBL/GenBank/DDBJ databases">
        <authorList>
            <person name="Zhu J."/>
            <person name="Qi W."/>
            <person name="Song R."/>
        </authorList>
    </citation>
    <scope>NUCLEOTIDE SEQUENCE [LARGE SCALE GENOMIC DNA]</scope>
</reference>
<feature type="domain" description="Ubiquitin-like protease family profile" evidence="6">
    <location>
        <begin position="619"/>
        <end position="814"/>
    </location>
</feature>
<comment type="similarity">
    <text evidence="1">Belongs to the peptidase C48 family.</text>
</comment>
<protein>
    <recommendedName>
        <fullName evidence="6">Ubiquitin-like protease family profile domain-containing protein</fullName>
    </recommendedName>
</protein>
<dbReference type="Pfam" id="PF02902">
    <property type="entry name" value="Peptidase_C48"/>
    <property type="match status" value="1"/>
</dbReference>
<feature type="region of interest" description="Disordered" evidence="5">
    <location>
        <begin position="866"/>
        <end position="888"/>
    </location>
</feature>
<evidence type="ECO:0000256" key="2">
    <source>
        <dbReference type="ARBA" id="ARBA00022670"/>
    </source>
</evidence>
<organism evidence="7 8">
    <name type="scientific">Vitrella brassicaformis (strain CCMP3155)</name>
    <dbReference type="NCBI Taxonomy" id="1169540"/>
    <lineage>
        <taxon>Eukaryota</taxon>
        <taxon>Sar</taxon>
        <taxon>Alveolata</taxon>
        <taxon>Colpodellida</taxon>
        <taxon>Vitrellaceae</taxon>
        <taxon>Vitrella</taxon>
    </lineage>
</organism>
<evidence type="ECO:0000259" key="6">
    <source>
        <dbReference type="PROSITE" id="PS50600"/>
    </source>
</evidence>
<feature type="region of interest" description="Disordered" evidence="5">
    <location>
        <begin position="164"/>
        <end position="183"/>
    </location>
</feature>
<evidence type="ECO:0000256" key="1">
    <source>
        <dbReference type="ARBA" id="ARBA00005234"/>
    </source>
</evidence>
<feature type="compositionally biased region" description="Pro residues" evidence="5">
    <location>
        <begin position="357"/>
        <end position="370"/>
    </location>
</feature>
<feature type="compositionally biased region" description="Low complexity" evidence="5">
    <location>
        <begin position="525"/>
        <end position="536"/>
    </location>
</feature>
<dbReference type="PANTHER" id="PTHR12606">
    <property type="entry name" value="SENTRIN/SUMO-SPECIFIC PROTEASE"/>
    <property type="match status" value="1"/>
</dbReference>
<feature type="region of interest" description="Disordered" evidence="5">
    <location>
        <begin position="477"/>
        <end position="496"/>
    </location>
</feature>
<dbReference type="GO" id="GO:0006508">
    <property type="term" value="P:proteolysis"/>
    <property type="evidence" value="ECO:0007669"/>
    <property type="project" value="UniProtKB-KW"/>
</dbReference>
<dbReference type="EMBL" id="CDMY01000305">
    <property type="protein sequence ID" value="CEM01222.1"/>
    <property type="molecule type" value="Genomic_DNA"/>
</dbReference>
<dbReference type="OrthoDB" id="198735at2759"/>
<keyword evidence="3" id="KW-0378">Hydrolase</keyword>
<dbReference type="SUPFAM" id="SSF54001">
    <property type="entry name" value="Cysteine proteinases"/>
    <property type="match status" value="1"/>
</dbReference>
<evidence type="ECO:0000256" key="5">
    <source>
        <dbReference type="SAM" id="MobiDB-lite"/>
    </source>
</evidence>
<evidence type="ECO:0000313" key="8">
    <source>
        <dbReference type="Proteomes" id="UP000041254"/>
    </source>
</evidence>
<name>A0A0G4ES46_VITBC</name>
<keyword evidence="2" id="KW-0645">Protease</keyword>